<dbReference type="Proteomes" id="UP000262195">
    <property type="component" value="Unassembled WGS sequence"/>
</dbReference>
<evidence type="ECO:0000259" key="1">
    <source>
        <dbReference type="PROSITE" id="PS51186"/>
    </source>
</evidence>
<dbReference type="Gene3D" id="3.40.630.30">
    <property type="match status" value="1"/>
</dbReference>
<organism evidence="2 3">
    <name type="scientific">Bavariicoccus seileri</name>
    <dbReference type="NCBI Taxonomy" id="549685"/>
    <lineage>
        <taxon>Bacteria</taxon>
        <taxon>Bacillati</taxon>
        <taxon>Bacillota</taxon>
        <taxon>Bacilli</taxon>
        <taxon>Lactobacillales</taxon>
        <taxon>Enterococcaceae</taxon>
        <taxon>Bavariicoccus</taxon>
    </lineage>
</organism>
<comment type="caution">
    <text evidence="2">The sequence shown here is derived from an EMBL/GenBank/DDBJ whole genome shotgun (WGS) entry which is preliminary data.</text>
</comment>
<dbReference type="EMBL" id="DQHO01000033">
    <property type="protein sequence ID" value="HCS94079.1"/>
    <property type="molecule type" value="Genomic_DNA"/>
</dbReference>
<dbReference type="GO" id="GO:0016747">
    <property type="term" value="F:acyltransferase activity, transferring groups other than amino-acyl groups"/>
    <property type="evidence" value="ECO:0007669"/>
    <property type="project" value="InterPro"/>
</dbReference>
<dbReference type="PROSITE" id="PS51186">
    <property type="entry name" value="GNAT"/>
    <property type="match status" value="1"/>
</dbReference>
<dbReference type="STRING" id="1121105.GCA_000421665_02024"/>
<evidence type="ECO:0000313" key="2">
    <source>
        <dbReference type="EMBL" id="HCS94079.1"/>
    </source>
</evidence>
<sequence length="149" mass="17641">MMIVIKQFDELTTRELHDIYRLRIAVFVVEQKCYYQDVDEIDPISYHLQIIDKGQLAAYCRIYTVRQDDHSRQTVKIGRVCVARAYRHIGLGKQLLRSAISFIEEKYPNARIEIQAQNYLTKFYESFGFTAISEIYLEDEIPHIDMELV</sequence>
<dbReference type="InterPro" id="IPR016181">
    <property type="entry name" value="Acyl_CoA_acyltransferase"/>
</dbReference>
<keyword evidence="2" id="KW-0808">Transferase</keyword>
<dbReference type="AlphaFoldDB" id="A0A3D4S5I4"/>
<name>A0A3D4S5I4_9ENTE</name>
<accession>A0A3D4S5I4</accession>
<feature type="domain" description="N-acetyltransferase" evidence="1">
    <location>
        <begin position="3"/>
        <end position="149"/>
    </location>
</feature>
<gene>
    <name evidence="2" type="ORF">DIW15_05170</name>
</gene>
<reference evidence="2 3" key="1">
    <citation type="journal article" date="2018" name="Nat. Biotechnol.">
        <title>A standardized bacterial taxonomy based on genome phylogeny substantially revises the tree of life.</title>
        <authorList>
            <person name="Parks D.H."/>
            <person name="Chuvochina M."/>
            <person name="Waite D.W."/>
            <person name="Rinke C."/>
            <person name="Skarshewski A."/>
            <person name="Chaumeil P.A."/>
            <person name="Hugenholtz P."/>
        </authorList>
    </citation>
    <scope>NUCLEOTIDE SEQUENCE [LARGE SCALE GENOMIC DNA]</scope>
    <source>
        <strain evidence="2">UBA11306</strain>
    </source>
</reference>
<proteinExistence type="predicted"/>
<dbReference type="InterPro" id="IPR000182">
    <property type="entry name" value="GNAT_dom"/>
</dbReference>
<dbReference type="CDD" id="cd04301">
    <property type="entry name" value="NAT_SF"/>
    <property type="match status" value="1"/>
</dbReference>
<protein>
    <submittedName>
        <fullName evidence="2">GNAT family N-acetyltransferase</fullName>
    </submittedName>
</protein>
<evidence type="ECO:0000313" key="3">
    <source>
        <dbReference type="Proteomes" id="UP000262195"/>
    </source>
</evidence>
<dbReference type="Pfam" id="PF13673">
    <property type="entry name" value="Acetyltransf_10"/>
    <property type="match status" value="1"/>
</dbReference>
<dbReference type="SUPFAM" id="SSF55729">
    <property type="entry name" value="Acyl-CoA N-acyltransferases (Nat)"/>
    <property type="match status" value="1"/>
</dbReference>